<reference evidence="7 8" key="1">
    <citation type="submission" date="2019-06" db="EMBL/GenBank/DDBJ databases">
        <title>Wine fermentation using esterase from Monascus purpureus.</title>
        <authorList>
            <person name="Geng C."/>
            <person name="Zhang Y."/>
        </authorList>
    </citation>
    <scope>NUCLEOTIDE SEQUENCE [LARGE SCALE GENOMIC DNA]</scope>
    <source>
        <strain evidence="7">HQ1</strain>
    </source>
</reference>
<dbReference type="SMART" id="SM00558">
    <property type="entry name" value="JmjC"/>
    <property type="match status" value="1"/>
</dbReference>
<dbReference type="InterPro" id="IPR018866">
    <property type="entry name" value="Znf-4CXXC_R1"/>
</dbReference>
<proteinExistence type="predicted"/>
<evidence type="ECO:0000259" key="6">
    <source>
        <dbReference type="PROSITE" id="PS51184"/>
    </source>
</evidence>
<organism evidence="7 8">
    <name type="scientific">Monascus purpureus</name>
    <name type="common">Red mold</name>
    <name type="synonym">Monascus anka</name>
    <dbReference type="NCBI Taxonomy" id="5098"/>
    <lineage>
        <taxon>Eukaryota</taxon>
        <taxon>Fungi</taxon>
        <taxon>Dikarya</taxon>
        <taxon>Ascomycota</taxon>
        <taxon>Pezizomycotina</taxon>
        <taxon>Eurotiomycetes</taxon>
        <taxon>Eurotiomycetidae</taxon>
        <taxon>Eurotiales</taxon>
        <taxon>Aspergillaceae</taxon>
        <taxon>Monascus</taxon>
    </lineage>
</organism>
<dbReference type="STRING" id="5098.A0A507QLE8"/>
<dbReference type="EMBL" id="VIFY01000314">
    <property type="protein sequence ID" value="TQB67750.1"/>
    <property type="molecule type" value="Genomic_DNA"/>
</dbReference>
<accession>A0A507QLE8</accession>
<feature type="region of interest" description="Disordered" evidence="5">
    <location>
        <begin position="545"/>
        <end position="572"/>
    </location>
</feature>
<dbReference type="PROSITE" id="PS51184">
    <property type="entry name" value="JMJC"/>
    <property type="match status" value="1"/>
</dbReference>
<dbReference type="InterPro" id="IPR003347">
    <property type="entry name" value="JmjC_dom"/>
</dbReference>
<comment type="caution">
    <text evidence="7">The sequence shown here is derived from an EMBL/GenBank/DDBJ whole genome shotgun (WGS) entry which is preliminary data.</text>
</comment>
<evidence type="ECO:0000313" key="7">
    <source>
        <dbReference type="EMBL" id="TQB67750.1"/>
    </source>
</evidence>
<comment type="subcellular location">
    <subcellularLocation>
        <location evidence="1">Nucleus</location>
    </subcellularLocation>
</comment>
<dbReference type="Gene3D" id="2.60.120.650">
    <property type="entry name" value="Cupin"/>
    <property type="match status" value="1"/>
</dbReference>
<feature type="domain" description="JmjC" evidence="6">
    <location>
        <begin position="177"/>
        <end position="346"/>
    </location>
</feature>
<dbReference type="GO" id="GO:0005634">
    <property type="term" value="C:nucleus"/>
    <property type="evidence" value="ECO:0007669"/>
    <property type="project" value="UniProtKB-SubCell"/>
</dbReference>
<keyword evidence="8" id="KW-1185">Reference proteome</keyword>
<name>A0A507QLE8_MONPU</name>
<keyword evidence="4" id="KW-0539">Nucleus</keyword>
<evidence type="ECO:0000313" key="8">
    <source>
        <dbReference type="Proteomes" id="UP000319663"/>
    </source>
</evidence>
<keyword evidence="2" id="KW-0805">Transcription regulation</keyword>
<gene>
    <name evidence="7" type="ORF">MPDQ_004815</name>
</gene>
<dbReference type="OrthoDB" id="298344at2759"/>
<sequence>MPAQLPRAAFDPISPDLDVRSLVESTPNFEYVARIHCDSIDEHGLETFEKLVLLHVVLGGQPLVIEGYDQRLDKSIFSEKWLRDNYSKKTEIARNLTNKSDLPLTVGHYLNNMALLTDQWNESTYRDPDFQRIYLKDIDCPPLWHEELKALIPPSLFYFNESRTDPFQGPGSASLASGQCEKEEEVSKPGDLMSCLPADMRAENLMCYIGHEGTYTPSHREMCATLGHNIMVEASSGLVEHGKRTKPGSSIWFMTASKDRDVVSEYWMSTLGHDLEIEDHFAQINAWKAAPFKTYIVEQKPGDFILIPSLAAHQVWNRGTRTVKVAWNRTTVETLEMALNESLHKARMVCRDEQYKTKAIVFYSLERYSKLLRDAHENGVRSQKLQQLQKEFQRLYSLYTQILLSESFSENLPGEKNVELLPFEGNITCSYCRCNVFNRFLTCPWCVGTLSSSEEDNYDVCMECYAMGRSCACISKLKWVEQFRWSELIEKHERWRHQIISFRGFVDDGYQPLSVERKRLGKKTLAEVCQEQLRRRPWVDITKPPAKSMVGEEADDPDDPGRPRKRRKVHKSDKWHKENGSCHICKAPDALWRLASCSCNLSYCYGSLFRAFNIQPQSIMEKFEWTCPRCRKICSCGACRKDPSMTPFEPIYTSLGHDTKKIADPRSVESLVDFRQSNIRWLKKTGNSTSDSRRLKLRRKEAEKDKNRLEFLDEHGIELGPPIPIEKGNSHLTDYEDIPVDPALELDTGVIRLSSEGGSVD</sequence>
<protein>
    <recommendedName>
        <fullName evidence="6">JmjC domain-containing protein</fullName>
    </recommendedName>
</protein>
<evidence type="ECO:0000256" key="5">
    <source>
        <dbReference type="SAM" id="MobiDB-lite"/>
    </source>
</evidence>
<evidence type="ECO:0000256" key="2">
    <source>
        <dbReference type="ARBA" id="ARBA00023015"/>
    </source>
</evidence>
<dbReference type="Proteomes" id="UP000319663">
    <property type="component" value="Unassembled WGS sequence"/>
</dbReference>
<dbReference type="Pfam" id="PF02373">
    <property type="entry name" value="JmjC"/>
    <property type="match status" value="1"/>
</dbReference>
<keyword evidence="3" id="KW-0804">Transcription</keyword>
<feature type="compositionally biased region" description="Basic residues" evidence="5">
    <location>
        <begin position="563"/>
        <end position="572"/>
    </location>
</feature>
<evidence type="ECO:0000256" key="3">
    <source>
        <dbReference type="ARBA" id="ARBA00023163"/>
    </source>
</evidence>
<dbReference type="SUPFAM" id="SSF51197">
    <property type="entry name" value="Clavaminate synthase-like"/>
    <property type="match status" value="1"/>
</dbReference>
<dbReference type="Pfam" id="PF10497">
    <property type="entry name" value="zf-4CXXC_R1"/>
    <property type="match status" value="1"/>
</dbReference>
<dbReference type="AlphaFoldDB" id="A0A507QLE8"/>
<evidence type="ECO:0000256" key="4">
    <source>
        <dbReference type="ARBA" id="ARBA00023242"/>
    </source>
</evidence>
<evidence type="ECO:0000256" key="1">
    <source>
        <dbReference type="ARBA" id="ARBA00004123"/>
    </source>
</evidence>